<dbReference type="EMBL" id="VRMG01000015">
    <property type="protein sequence ID" value="TXN28251.1"/>
    <property type="molecule type" value="Genomic_DNA"/>
</dbReference>
<evidence type="ECO:0000313" key="4">
    <source>
        <dbReference type="Proteomes" id="UP000321379"/>
    </source>
</evidence>
<feature type="transmembrane region" description="Helical" evidence="2">
    <location>
        <begin position="102"/>
        <end position="121"/>
    </location>
</feature>
<feature type="transmembrane region" description="Helical" evidence="2">
    <location>
        <begin position="213"/>
        <end position="234"/>
    </location>
</feature>
<proteinExistence type="predicted"/>
<evidence type="ECO:0000256" key="1">
    <source>
        <dbReference type="SAM" id="MobiDB-lite"/>
    </source>
</evidence>
<feature type="transmembrane region" description="Helical" evidence="2">
    <location>
        <begin position="334"/>
        <end position="353"/>
    </location>
</feature>
<reference evidence="3 4" key="1">
    <citation type="submission" date="2019-08" db="EMBL/GenBank/DDBJ databases">
        <title>Bacterial whole genome sequence for Glaciihabitans sp. CHu50b-6-2.</title>
        <authorList>
            <person name="Jin L."/>
        </authorList>
    </citation>
    <scope>NUCLEOTIDE SEQUENCE [LARGE SCALE GENOMIC DNA]</scope>
    <source>
        <strain evidence="3 4">CHu50b-6-2</strain>
    </source>
</reference>
<comment type="caution">
    <text evidence="3">The sequence shown here is derived from an EMBL/GenBank/DDBJ whole genome shotgun (WGS) entry which is preliminary data.</text>
</comment>
<feature type="transmembrane region" description="Helical" evidence="2">
    <location>
        <begin position="35"/>
        <end position="53"/>
    </location>
</feature>
<keyword evidence="2" id="KW-0812">Transmembrane</keyword>
<dbReference type="Proteomes" id="UP000321379">
    <property type="component" value="Unassembled WGS sequence"/>
</dbReference>
<keyword evidence="2" id="KW-1133">Transmembrane helix</keyword>
<feature type="transmembrane region" description="Helical" evidence="2">
    <location>
        <begin position="270"/>
        <end position="289"/>
    </location>
</feature>
<feature type="transmembrane region" description="Helical" evidence="2">
    <location>
        <begin position="360"/>
        <end position="381"/>
    </location>
</feature>
<accession>A0A5C8UJ39</accession>
<dbReference type="AlphaFoldDB" id="A0A5C8UJ39"/>
<keyword evidence="2" id="KW-0472">Membrane</keyword>
<gene>
    <name evidence="3" type="ORF">FVP33_17395</name>
</gene>
<evidence type="ECO:0000256" key="2">
    <source>
        <dbReference type="SAM" id="Phobius"/>
    </source>
</evidence>
<protein>
    <recommendedName>
        <fullName evidence="5">DUF2029 domain-containing protein</fullName>
    </recommendedName>
</protein>
<keyword evidence="4" id="KW-1185">Reference proteome</keyword>
<dbReference type="RefSeq" id="WP_147784965.1">
    <property type="nucleotide sequence ID" value="NZ_VRMG01000015.1"/>
</dbReference>
<feature type="transmembrane region" description="Helical" evidence="2">
    <location>
        <begin position="153"/>
        <end position="173"/>
    </location>
</feature>
<name>A0A5C8UJ39_9MICO</name>
<evidence type="ECO:0008006" key="5">
    <source>
        <dbReference type="Google" id="ProtNLM"/>
    </source>
</evidence>
<evidence type="ECO:0000313" key="3">
    <source>
        <dbReference type="EMBL" id="TXN28251.1"/>
    </source>
</evidence>
<feature type="transmembrane region" description="Helical" evidence="2">
    <location>
        <begin position="180"/>
        <end position="207"/>
    </location>
</feature>
<sequence>MPHDPTLEVPDSSGQPGPGAAVGVREGRRTPWTPATLHYGSLVLGFVAILWIGHDQWFFGDDWAILVPRLDASILVPHVGHWNMSPAIVFQSLRNWLGLGSYLPFLALAVLAHVAVVHLVWRILNRVGVQPWLASVLGIALLLLGGASENIFWAFQFGFMGAIALGLWVLVLFDRPRLNIPLILVLSLLAPTFSGTAIPVLAAAAAVGVVRHGWWRTGLLLVPTAASYLVWYVLVARGYAVPAAGITSIGGVARAGLYAAAMYGGGLGRGLPVIWLGVIPALTTAVWAIRTVRRGLKSRAAAAYAMVGGSLVFVALTTYSRMSFGISAAASERYAYLVIVFLLPALGLQLTWLAARGRRAFAAVAAGLVLIIGFNTVDLVIEAHAQAVRETGSERRIDADLARLLESPGDPALLARAADATWSPDLLGADLLALYRSGEFPKP</sequence>
<feature type="transmembrane region" description="Helical" evidence="2">
    <location>
        <begin position="301"/>
        <end position="322"/>
    </location>
</feature>
<feature type="region of interest" description="Disordered" evidence="1">
    <location>
        <begin position="1"/>
        <end position="25"/>
    </location>
</feature>
<feature type="transmembrane region" description="Helical" evidence="2">
    <location>
        <begin position="241"/>
        <end position="264"/>
    </location>
</feature>
<organism evidence="3 4">
    <name type="scientific">Lacisediminihabitans profunda</name>
    <dbReference type="NCBI Taxonomy" id="2594790"/>
    <lineage>
        <taxon>Bacteria</taxon>
        <taxon>Bacillati</taxon>
        <taxon>Actinomycetota</taxon>
        <taxon>Actinomycetes</taxon>
        <taxon>Micrococcales</taxon>
        <taxon>Microbacteriaceae</taxon>
        <taxon>Lacisediminihabitans</taxon>
    </lineage>
</organism>
<feature type="transmembrane region" description="Helical" evidence="2">
    <location>
        <begin position="128"/>
        <end position="147"/>
    </location>
</feature>